<keyword evidence="2" id="KW-1185">Reference proteome</keyword>
<gene>
    <name evidence="1" type="ORF">GGU10DRAFT_381718</name>
</gene>
<accession>A0AA38KMK2</accession>
<reference evidence="1" key="1">
    <citation type="submission" date="2022-08" db="EMBL/GenBank/DDBJ databases">
        <authorList>
            <consortium name="DOE Joint Genome Institute"/>
            <person name="Min B."/>
            <person name="Riley R."/>
            <person name="Sierra-Patev S."/>
            <person name="Naranjo-Ortiz M."/>
            <person name="Looney B."/>
            <person name="Konkel Z."/>
            <person name="Slot J.C."/>
            <person name="Sakamoto Y."/>
            <person name="Steenwyk J.L."/>
            <person name="Rokas A."/>
            <person name="Carro J."/>
            <person name="Camarero S."/>
            <person name="Ferreira P."/>
            <person name="Molpeceres G."/>
            <person name="Ruiz-Duenas F.J."/>
            <person name="Serrano A."/>
            <person name="Henrissat B."/>
            <person name="Drula E."/>
            <person name="Hughes K.W."/>
            <person name="Mata J.L."/>
            <person name="Ishikawa N.K."/>
            <person name="Vargas-Isla R."/>
            <person name="Ushijima S."/>
            <person name="Smith C.A."/>
            <person name="Ahrendt S."/>
            <person name="Andreopoulos W."/>
            <person name="He G."/>
            <person name="Labutti K."/>
            <person name="Lipzen A."/>
            <person name="Ng V."/>
            <person name="Sandor L."/>
            <person name="Barry K."/>
            <person name="Martinez A.T."/>
            <person name="Xiao Y."/>
            <person name="Gibbons J.G."/>
            <person name="Terashima K."/>
            <person name="Hibbett D.S."/>
            <person name="Grigoriev I.V."/>
        </authorList>
    </citation>
    <scope>NUCLEOTIDE SEQUENCE</scope>
    <source>
        <strain evidence="1">TFB10291</strain>
    </source>
</reference>
<dbReference type="AlphaFoldDB" id="A0AA38KMK2"/>
<comment type="caution">
    <text evidence="1">The sequence shown here is derived from an EMBL/GenBank/DDBJ whole genome shotgun (WGS) entry which is preliminary data.</text>
</comment>
<dbReference type="EMBL" id="MU794182">
    <property type="protein sequence ID" value="KAJ3779811.1"/>
    <property type="molecule type" value="Genomic_DNA"/>
</dbReference>
<proteinExistence type="predicted"/>
<evidence type="ECO:0000313" key="1">
    <source>
        <dbReference type="EMBL" id="KAJ3779811.1"/>
    </source>
</evidence>
<name>A0AA38KMK2_9AGAR</name>
<sequence>MLFVRLAVASSRQAKDPYIVRAAMDRSEHVNSATSVSSKRPREEPTTFFYIVFGLVYEALAEASTDSLTSSAARRTSVIASLQVLKSLVEPKYAGKAILDPTILDYIVH</sequence>
<protein>
    <submittedName>
        <fullName evidence="1">Uncharacterized protein</fullName>
    </submittedName>
</protein>
<evidence type="ECO:0000313" key="2">
    <source>
        <dbReference type="Proteomes" id="UP001163798"/>
    </source>
</evidence>
<dbReference type="Proteomes" id="UP001163798">
    <property type="component" value="Unassembled WGS sequence"/>
</dbReference>
<organism evidence="1 2">
    <name type="scientific">Lentinula aff. detonsa</name>
    <dbReference type="NCBI Taxonomy" id="2804958"/>
    <lineage>
        <taxon>Eukaryota</taxon>
        <taxon>Fungi</taxon>
        <taxon>Dikarya</taxon>
        <taxon>Basidiomycota</taxon>
        <taxon>Agaricomycotina</taxon>
        <taxon>Agaricomycetes</taxon>
        <taxon>Agaricomycetidae</taxon>
        <taxon>Agaricales</taxon>
        <taxon>Marasmiineae</taxon>
        <taxon>Omphalotaceae</taxon>
        <taxon>Lentinula</taxon>
    </lineage>
</organism>